<feature type="non-terminal residue" evidence="1">
    <location>
        <position position="1"/>
    </location>
</feature>
<evidence type="ECO:0000313" key="2">
    <source>
        <dbReference type="Proteomes" id="UP000660704"/>
    </source>
</evidence>
<dbReference type="AlphaFoldDB" id="A0A851JM26"/>
<dbReference type="Proteomes" id="UP000660704">
    <property type="component" value="Unassembled WGS sequence"/>
</dbReference>
<keyword evidence="2" id="KW-1185">Reference proteome</keyword>
<gene>
    <name evidence="1" type="primary">Espl1_1</name>
    <name evidence="1" type="ORF">DONATR_R15242</name>
</gene>
<comment type="caution">
    <text evidence="1">The sequence shown here is derived from an EMBL/GenBank/DDBJ whole genome shotgun (WGS) entry which is preliminary data.</text>
</comment>
<sequence>ALSKPLDEAFSLWKQLLEGSGIPEVRSQEQTLSSLQLLAELYRLQGKPLQALETLLLLLQLCRRLGERRGTAGALRQLSGALLQLQSPAQARVRLGNMEILGIPGKSGNS</sequence>
<evidence type="ECO:0000313" key="1">
    <source>
        <dbReference type="EMBL" id="NXB80423.1"/>
    </source>
</evidence>
<dbReference type="EMBL" id="WBMY01015420">
    <property type="protein sequence ID" value="NXB80423.1"/>
    <property type="molecule type" value="Genomic_DNA"/>
</dbReference>
<reference evidence="1" key="1">
    <citation type="submission" date="2019-09" db="EMBL/GenBank/DDBJ databases">
        <title>Bird 10,000 Genomes (B10K) Project - Family phase.</title>
        <authorList>
            <person name="Zhang G."/>
        </authorList>
    </citation>
    <scope>NUCLEOTIDE SEQUENCE</scope>
    <source>
        <strain evidence="1">B10K-DU-001-63</strain>
        <tissue evidence="1">Muscle</tissue>
    </source>
</reference>
<accession>A0A851JM26</accession>
<protein>
    <submittedName>
        <fullName evidence="1">ESPL1 protein</fullName>
    </submittedName>
</protein>
<dbReference type="SUPFAM" id="SSF48452">
    <property type="entry name" value="TPR-like"/>
    <property type="match status" value="1"/>
</dbReference>
<dbReference type="InterPro" id="IPR011990">
    <property type="entry name" value="TPR-like_helical_dom_sf"/>
</dbReference>
<feature type="non-terminal residue" evidence="1">
    <location>
        <position position="110"/>
    </location>
</feature>
<organism evidence="1 2">
    <name type="scientific">Donacobius atricapilla</name>
    <dbReference type="NCBI Taxonomy" id="237420"/>
    <lineage>
        <taxon>Eukaryota</taxon>
        <taxon>Metazoa</taxon>
        <taxon>Chordata</taxon>
        <taxon>Craniata</taxon>
        <taxon>Vertebrata</taxon>
        <taxon>Euteleostomi</taxon>
        <taxon>Archelosauria</taxon>
        <taxon>Archosauria</taxon>
        <taxon>Dinosauria</taxon>
        <taxon>Saurischia</taxon>
        <taxon>Theropoda</taxon>
        <taxon>Coelurosauria</taxon>
        <taxon>Aves</taxon>
        <taxon>Neognathae</taxon>
        <taxon>Neoaves</taxon>
        <taxon>Telluraves</taxon>
        <taxon>Australaves</taxon>
        <taxon>Passeriformes</taxon>
        <taxon>Mimidae</taxon>
        <taxon>Donacobius</taxon>
    </lineage>
</organism>
<name>A0A851JM26_9PASS</name>
<dbReference type="Gene3D" id="1.25.40.10">
    <property type="entry name" value="Tetratricopeptide repeat domain"/>
    <property type="match status" value="1"/>
</dbReference>
<proteinExistence type="predicted"/>